<accession>A0A218VB81</accession>
<keyword evidence="1" id="KW-1133">Transmembrane helix</keyword>
<proteinExistence type="predicted"/>
<gene>
    <name evidence="2" type="ORF">RLOC_00014796</name>
</gene>
<dbReference type="Proteomes" id="UP000197619">
    <property type="component" value="Unassembled WGS sequence"/>
</dbReference>
<name>A0A218VB81_9PASE</name>
<keyword evidence="1" id="KW-0812">Transmembrane</keyword>
<reference evidence="2 3" key="1">
    <citation type="submission" date="2017-05" db="EMBL/GenBank/DDBJ databases">
        <title>Genome of assembly of the Bengalese finch, Lonchura striata domestica.</title>
        <authorList>
            <person name="Colquitt B.M."/>
            <person name="Brainard M.S."/>
        </authorList>
    </citation>
    <scope>NUCLEOTIDE SEQUENCE [LARGE SCALE GENOMIC DNA]</scope>
    <source>
        <strain evidence="2">White83orange57</strain>
    </source>
</reference>
<keyword evidence="1" id="KW-0472">Membrane</keyword>
<comment type="caution">
    <text evidence="2">The sequence shown here is derived from an EMBL/GenBank/DDBJ whole genome shotgun (WGS) entry which is preliminary data.</text>
</comment>
<dbReference type="EMBL" id="MUZQ01000018">
    <property type="protein sequence ID" value="OWK63010.1"/>
    <property type="molecule type" value="Genomic_DNA"/>
</dbReference>
<organism evidence="2 3">
    <name type="scientific">Lonchura striata</name>
    <name type="common">white-rumped munia</name>
    <dbReference type="NCBI Taxonomy" id="40157"/>
    <lineage>
        <taxon>Eukaryota</taxon>
        <taxon>Metazoa</taxon>
        <taxon>Chordata</taxon>
        <taxon>Craniata</taxon>
        <taxon>Vertebrata</taxon>
        <taxon>Euteleostomi</taxon>
        <taxon>Archelosauria</taxon>
        <taxon>Archosauria</taxon>
        <taxon>Dinosauria</taxon>
        <taxon>Saurischia</taxon>
        <taxon>Theropoda</taxon>
        <taxon>Coelurosauria</taxon>
        <taxon>Aves</taxon>
        <taxon>Neognathae</taxon>
        <taxon>Neoaves</taxon>
        <taxon>Telluraves</taxon>
        <taxon>Australaves</taxon>
        <taxon>Passeriformes</taxon>
        <taxon>Passeroidea</taxon>
        <taxon>Estrildidae</taxon>
        <taxon>Estrildinae</taxon>
        <taxon>Lonchura</taxon>
    </lineage>
</organism>
<keyword evidence="3" id="KW-1185">Reference proteome</keyword>
<dbReference type="AlphaFoldDB" id="A0A218VB81"/>
<sequence>MRLWESLFVREASVRPGDSEARYRLTKPRGSHRVCVSVCKCAHAPGDLGARSLCGYMPQGLFCPGASNWRHQKIRQPVTRQMECLRAAAGGICTISIYGFLAYIGFHPNQPDGETGCGCWY</sequence>
<feature type="transmembrane region" description="Helical" evidence="1">
    <location>
        <begin position="84"/>
        <end position="106"/>
    </location>
</feature>
<evidence type="ECO:0000256" key="1">
    <source>
        <dbReference type="SAM" id="Phobius"/>
    </source>
</evidence>
<evidence type="ECO:0000313" key="3">
    <source>
        <dbReference type="Proteomes" id="UP000197619"/>
    </source>
</evidence>
<evidence type="ECO:0000313" key="2">
    <source>
        <dbReference type="EMBL" id="OWK63010.1"/>
    </source>
</evidence>
<protein>
    <submittedName>
        <fullName evidence="2">Uncharacterized protein</fullName>
    </submittedName>
</protein>